<dbReference type="Proteomes" id="UP000027982">
    <property type="component" value="Chromosome"/>
</dbReference>
<dbReference type="GO" id="GO:0004821">
    <property type="term" value="F:histidine-tRNA ligase activity"/>
    <property type="evidence" value="ECO:0007669"/>
    <property type="project" value="UniProtKB-UniRule"/>
</dbReference>
<dbReference type="CDD" id="cd00773">
    <property type="entry name" value="HisRS-like_core"/>
    <property type="match status" value="1"/>
</dbReference>
<evidence type="ECO:0000256" key="5">
    <source>
        <dbReference type="ARBA" id="ARBA00022840"/>
    </source>
</evidence>
<keyword evidence="3 9" id="KW-0436">Ligase</keyword>
<evidence type="ECO:0000256" key="2">
    <source>
        <dbReference type="ARBA" id="ARBA00022490"/>
    </source>
</evidence>
<comment type="subcellular location">
    <subcellularLocation>
        <location evidence="9">Cytoplasm</location>
    </subcellularLocation>
</comment>
<evidence type="ECO:0000313" key="12">
    <source>
        <dbReference type="EMBL" id="AIE83868.1"/>
    </source>
</evidence>
<evidence type="ECO:0000256" key="9">
    <source>
        <dbReference type="HAMAP-Rule" id="MF_00127"/>
    </source>
</evidence>
<accession>A0A068NJU1</accession>
<dbReference type="InterPro" id="IPR015807">
    <property type="entry name" value="His-tRNA-ligase"/>
</dbReference>
<evidence type="ECO:0000256" key="10">
    <source>
        <dbReference type="PIRSR" id="PIRSR001549-1"/>
    </source>
</evidence>
<dbReference type="Pfam" id="PF03129">
    <property type="entry name" value="HGTP_anticodon"/>
    <property type="match status" value="1"/>
</dbReference>
<dbReference type="AlphaFoldDB" id="A0A068NJU1"/>
<dbReference type="HOGENOM" id="CLU_025113_1_1_0"/>
<dbReference type="PANTHER" id="PTHR43707:SF1">
    <property type="entry name" value="HISTIDINE--TRNA LIGASE, MITOCHONDRIAL-RELATED"/>
    <property type="match status" value="1"/>
</dbReference>
<dbReference type="InterPro" id="IPR004154">
    <property type="entry name" value="Anticodon-bd"/>
</dbReference>
<feature type="binding site" evidence="10">
    <location>
        <begin position="261"/>
        <end position="262"/>
    </location>
    <ligand>
        <name>L-histidine</name>
        <dbReference type="ChEBI" id="CHEBI:57595"/>
    </ligand>
</feature>
<dbReference type="InterPro" id="IPR004516">
    <property type="entry name" value="HisRS/HisZ"/>
</dbReference>
<comment type="similarity">
    <text evidence="1 9">Belongs to the class-II aminoacyl-tRNA synthetase family.</text>
</comment>
<dbReference type="SUPFAM" id="SSF52954">
    <property type="entry name" value="Class II aaRS ABD-related"/>
    <property type="match status" value="1"/>
</dbReference>
<dbReference type="RefSeq" id="WP_025227472.1">
    <property type="nucleotide sequence ID" value="NZ_CP007139.1"/>
</dbReference>
<gene>
    <name evidence="9" type="primary">hisS</name>
    <name evidence="12" type="ORF">OP10G_0500</name>
</gene>
<dbReference type="NCBIfam" id="TIGR00442">
    <property type="entry name" value="hisS"/>
    <property type="match status" value="1"/>
</dbReference>
<sequence length="419" mass="46231">MRFQAPRGTEDVLPSDAPRWQRLESIFRDLTRRYGYHELRTPTFEDTELFTRTAGETSDIVTKEMYNFEDKGGRNITLKPEGTAPAMRAVIEHSLCPPGTVTRLMYVTPCFRYSRPQKGRLRELHQFGLELIGSSSPAADAEIIEVTYRFFEACGLAGLTVMVNSIGRDGCRERYRDAILEHMASYLAAQDETTVAIARKNPLRLLDSKSAEVQAALLGLPPITDYLEEECSSNFDRLQQLLTDAGVRFQVRPDIVRGLDYYTETVFEIQHEGLGSQSSICGGGRYDNLVKELGGAPTPSVGVGIGVERTLLAVEADGVVFEPDRLDAFIVQATKEAYEPALGLARELRAAGLSVLTDIDGKSLKSQFRQADKTGARLALILGDEELSKGTVQVKVLETGEQTEVSRPDIALHLKGLPG</sequence>
<organism evidence="12 13">
    <name type="scientific">Fimbriimonas ginsengisoli Gsoil 348</name>
    <dbReference type="NCBI Taxonomy" id="661478"/>
    <lineage>
        <taxon>Bacteria</taxon>
        <taxon>Bacillati</taxon>
        <taxon>Armatimonadota</taxon>
        <taxon>Fimbriimonadia</taxon>
        <taxon>Fimbriimonadales</taxon>
        <taxon>Fimbriimonadaceae</taxon>
        <taxon>Fimbriimonas</taxon>
    </lineage>
</organism>
<dbReference type="Gene3D" id="3.40.50.800">
    <property type="entry name" value="Anticodon-binding domain"/>
    <property type="match status" value="1"/>
</dbReference>
<dbReference type="PANTHER" id="PTHR43707">
    <property type="entry name" value="HISTIDYL-TRNA SYNTHETASE"/>
    <property type="match status" value="1"/>
</dbReference>
<keyword evidence="13" id="KW-1185">Reference proteome</keyword>
<evidence type="ECO:0000256" key="3">
    <source>
        <dbReference type="ARBA" id="ARBA00022598"/>
    </source>
</evidence>
<evidence type="ECO:0000256" key="1">
    <source>
        <dbReference type="ARBA" id="ARBA00008226"/>
    </source>
</evidence>
<evidence type="ECO:0000256" key="7">
    <source>
        <dbReference type="ARBA" id="ARBA00023146"/>
    </source>
</evidence>
<feature type="domain" description="Aminoacyl-transfer RNA synthetases class-II family profile" evidence="11">
    <location>
        <begin position="20"/>
        <end position="323"/>
    </location>
</feature>
<keyword evidence="4 9" id="KW-0547">Nucleotide-binding</keyword>
<dbReference type="Gene3D" id="3.30.930.10">
    <property type="entry name" value="Bira Bifunctional Protein, Domain 2"/>
    <property type="match status" value="1"/>
</dbReference>
<evidence type="ECO:0000256" key="6">
    <source>
        <dbReference type="ARBA" id="ARBA00022917"/>
    </source>
</evidence>
<feature type="binding site" evidence="10">
    <location>
        <position position="126"/>
    </location>
    <ligand>
        <name>L-histidine</name>
        <dbReference type="ChEBI" id="CHEBI:57595"/>
    </ligand>
</feature>
<comment type="catalytic activity">
    <reaction evidence="8 9">
        <text>tRNA(His) + L-histidine + ATP = L-histidyl-tRNA(His) + AMP + diphosphate + H(+)</text>
        <dbReference type="Rhea" id="RHEA:17313"/>
        <dbReference type="Rhea" id="RHEA-COMP:9665"/>
        <dbReference type="Rhea" id="RHEA-COMP:9689"/>
        <dbReference type="ChEBI" id="CHEBI:15378"/>
        <dbReference type="ChEBI" id="CHEBI:30616"/>
        <dbReference type="ChEBI" id="CHEBI:33019"/>
        <dbReference type="ChEBI" id="CHEBI:57595"/>
        <dbReference type="ChEBI" id="CHEBI:78442"/>
        <dbReference type="ChEBI" id="CHEBI:78527"/>
        <dbReference type="ChEBI" id="CHEBI:456215"/>
        <dbReference type="EC" id="6.1.1.21"/>
    </reaction>
</comment>
<feature type="binding site" evidence="10">
    <location>
        <position position="130"/>
    </location>
    <ligand>
        <name>L-histidine</name>
        <dbReference type="ChEBI" id="CHEBI:57595"/>
    </ligand>
</feature>
<dbReference type="InterPro" id="IPR045864">
    <property type="entry name" value="aa-tRNA-synth_II/BPL/LPL"/>
</dbReference>
<feature type="binding site" evidence="10">
    <location>
        <position position="257"/>
    </location>
    <ligand>
        <name>L-histidine</name>
        <dbReference type="ChEBI" id="CHEBI:57595"/>
    </ligand>
</feature>
<dbReference type="InterPro" id="IPR041715">
    <property type="entry name" value="HisRS-like_core"/>
</dbReference>
<protein>
    <recommendedName>
        <fullName evidence="9">Histidine--tRNA ligase</fullName>
        <ecNumber evidence="9">6.1.1.21</ecNumber>
    </recommendedName>
    <alternativeName>
        <fullName evidence="9">Histidyl-tRNA synthetase</fullName>
        <shortName evidence="9">HisRS</shortName>
    </alternativeName>
</protein>
<dbReference type="SUPFAM" id="SSF55681">
    <property type="entry name" value="Class II aaRS and biotin synthetases"/>
    <property type="match status" value="1"/>
</dbReference>
<evidence type="ECO:0000256" key="4">
    <source>
        <dbReference type="ARBA" id="ARBA00022741"/>
    </source>
</evidence>
<dbReference type="GO" id="GO:0006427">
    <property type="term" value="P:histidyl-tRNA aminoacylation"/>
    <property type="evidence" value="ECO:0007669"/>
    <property type="project" value="UniProtKB-UniRule"/>
</dbReference>
<dbReference type="CDD" id="cd00859">
    <property type="entry name" value="HisRS_anticodon"/>
    <property type="match status" value="1"/>
</dbReference>
<name>A0A068NJU1_FIMGI</name>
<keyword evidence="6 9" id="KW-0648">Protein biosynthesis</keyword>
<feature type="binding site" evidence="10">
    <location>
        <begin position="81"/>
        <end position="83"/>
    </location>
    <ligand>
        <name>L-histidine</name>
        <dbReference type="ChEBI" id="CHEBI:57595"/>
    </ligand>
</feature>
<keyword evidence="2 9" id="KW-0963">Cytoplasm</keyword>
<keyword evidence="5 9" id="KW-0067">ATP-binding</keyword>
<feature type="binding site" evidence="10">
    <location>
        <position position="112"/>
    </location>
    <ligand>
        <name>L-histidine</name>
        <dbReference type="ChEBI" id="CHEBI:57595"/>
    </ligand>
</feature>
<evidence type="ECO:0000259" key="11">
    <source>
        <dbReference type="PROSITE" id="PS50862"/>
    </source>
</evidence>
<dbReference type="STRING" id="661478.OP10G_0500"/>
<dbReference type="GO" id="GO:0005737">
    <property type="term" value="C:cytoplasm"/>
    <property type="evidence" value="ECO:0007669"/>
    <property type="project" value="UniProtKB-SubCell"/>
</dbReference>
<dbReference type="PIRSF" id="PIRSF001549">
    <property type="entry name" value="His-tRNA_synth"/>
    <property type="match status" value="1"/>
</dbReference>
<keyword evidence="7 9" id="KW-0030">Aminoacyl-tRNA synthetase</keyword>
<comment type="subunit">
    <text evidence="9">Homodimer.</text>
</comment>
<proteinExistence type="inferred from homology"/>
<dbReference type="HAMAP" id="MF_00127">
    <property type="entry name" value="His_tRNA_synth"/>
    <property type="match status" value="1"/>
</dbReference>
<evidence type="ECO:0000256" key="8">
    <source>
        <dbReference type="ARBA" id="ARBA00047639"/>
    </source>
</evidence>
<dbReference type="PROSITE" id="PS50862">
    <property type="entry name" value="AA_TRNA_LIGASE_II"/>
    <property type="match status" value="1"/>
</dbReference>
<dbReference type="GO" id="GO:0005524">
    <property type="term" value="F:ATP binding"/>
    <property type="evidence" value="ECO:0007669"/>
    <property type="project" value="UniProtKB-UniRule"/>
</dbReference>
<dbReference type="KEGG" id="fgi:OP10G_0500"/>
<dbReference type="EMBL" id="CP007139">
    <property type="protein sequence ID" value="AIE83868.1"/>
    <property type="molecule type" value="Genomic_DNA"/>
</dbReference>
<dbReference type="eggNOG" id="COG0124">
    <property type="taxonomic scope" value="Bacteria"/>
</dbReference>
<dbReference type="InterPro" id="IPR006195">
    <property type="entry name" value="aa-tRNA-synth_II"/>
</dbReference>
<evidence type="ECO:0000313" key="13">
    <source>
        <dbReference type="Proteomes" id="UP000027982"/>
    </source>
</evidence>
<reference evidence="12 13" key="1">
    <citation type="journal article" date="2014" name="PLoS ONE">
        <title>The first complete genome sequence of the class fimbriimonadia in the phylum armatimonadetes.</title>
        <authorList>
            <person name="Hu Z.Y."/>
            <person name="Wang Y.Z."/>
            <person name="Im W.T."/>
            <person name="Wang S.Y."/>
            <person name="Zhao G.P."/>
            <person name="Zheng H.J."/>
            <person name="Quan Z.X."/>
        </authorList>
    </citation>
    <scope>NUCLEOTIDE SEQUENCE [LARGE SCALE GENOMIC DNA]</scope>
    <source>
        <strain evidence="12">Gsoil 348</strain>
    </source>
</reference>
<dbReference type="OrthoDB" id="9800814at2"/>
<dbReference type="InterPro" id="IPR036621">
    <property type="entry name" value="Anticodon-bd_dom_sf"/>
</dbReference>
<dbReference type="InterPro" id="IPR033656">
    <property type="entry name" value="HisRS_anticodon"/>
</dbReference>
<dbReference type="Pfam" id="PF13393">
    <property type="entry name" value="tRNA-synt_His"/>
    <property type="match status" value="1"/>
</dbReference>
<dbReference type="EC" id="6.1.1.21" evidence="9"/>